<keyword evidence="2" id="KW-1185">Reference proteome</keyword>
<protein>
    <submittedName>
        <fullName evidence="1">Uncharacterized protein</fullName>
    </submittedName>
</protein>
<gene>
    <name evidence="1" type="ORF">DERF_007339</name>
</gene>
<accession>A0A922I145</accession>
<reference evidence="1" key="2">
    <citation type="journal article" date="2022" name="Res Sq">
        <title>Comparative Genomics Reveals Insights into the Divergent Evolution of Astigmatic Mites and Household Pest Adaptations.</title>
        <authorList>
            <person name="Xiong Q."/>
            <person name="Wan A.T.-Y."/>
            <person name="Liu X.-Y."/>
            <person name="Fung C.S.-H."/>
            <person name="Xiao X."/>
            <person name="Malainual N."/>
            <person name="Hou J."/>
            <person name="Wang L."/>
            <person name="Wang M."/>
            <person name="Yang K."/>
            <person name="Cui Y."/>
            <person name="Leung E."/>
            <person name="Nong W."/>
            <person name="Shin S.-K."/>
            <person name="Au S."/>
            <person name="Jeong K.Y."/>
            <person name="Chew F.T."/>
            <person name="Hui J."/>
            <person name="Leung T.F."/>
            <person name="Tungtrongchitr A."/>
            <person name="Zhong N."/>
            <person name="Liu Z."/>
            <person name="Tsui S."/>
        </authorList>
    </citation>
    <scope>NUCLEOTIDE SEQUENCE</scope>
    <source>
        <strain evidence="1">Derf</strain>
        <tissue evidence="1">Whole organism</tissue>
    </source>
</reference>
<evidence type="ECO:0000313" key="1">
    <source>
        <dbReference type="EMBL" id="KAH9516608.1"/>
    </source>
</evidence>
<sequence>MKMKKPVAKYIKQKKIAFPLQSHNQFMNLLKKKLKVEEENKLLPFCRTHNLCIQIVASSLLFCIDDDDDDDDGLVKGLRIFVDNNNDVELVKVVWATLDSPRSSLLLLFLFVIFAKKNSGKILNVSHKARSNCSNDDYSNTTTMECDIE</sequence>
<dbReference type="AlphaFoldDB" id="A0A922I145"/>
<organism evidence="1 2">
    <name type="scientific">Dermatophagoides farinae</name>
    <name type="common">American house dust mite</name>
    <dbReference type="NCBI Taxonomy" id="6954"/>
    <lineage>
        <taxon>Eukaryota</taxon>
        <taxon>Metazoa</taxon>
        <taxon>Ecdysozoa</taxon>
        <taxon>Arthropoda</taxon>
        <taxon>Chelicerata</taxon>
        <taxon>Arachnida</taxon>
        <taxon>Acari</taxon>
        <taxon>Acariformes</taxon>
        <taxon>Sarcoptiformes</taxon>
        <taxon>Astigmata</taxon>
        <taxon>Psoroptidia</taxon>
        <taxon>Analgoidea</taxon>
        <taxon>Pyroglyphidae</taxon>
        <taxon>Dermatophagoidinae</taxon>
        <taxon>Dermatophagoides</taxon>
    </lineage>
</organism>
<dbReference type="Proteomes" id="UP000790347">
    <property type="component" value="Unassembled WGS sequence"/>
</dbReference>
<reference evidence="1" key="1">
    <citation type="submission" date="2013-05" db="EMBL/GenBank/DDBJ databases">
        <authorList>
            <person name="Yim A.K.Y."/>
            <person name="Chan T.F."/>
            <person name="Ji K.M."/>
            <person name="Liu X.Y."/>
            <person name="Zhou J.W."/>
            <person name="Li R.Q."/>
            <person name="Yang K.Y."/>
            <person name="Li J."/>
            <person name="Li M."/>
            <person name="Law P.T.W."/>
            <person name="Wu Y.L."/>
            <person name="Cai Z.L."/>
            <person name="Qin H."/>
            <person name="Bao Y."/>
            <person name="Leung R.K.K."/>
            <person name="Ng P.K.S."/>
            <person name="Zou J."/>
            <person name="Zhong X.J."/>
            <person name="Ran P.X."/>
            <person name="Zhong N.S."/>
            <person name="Liu Z.G."/>
            <person name="Tsui S.K.W."/>
        </authorList>
    </citation>
    <scope>NUCLEOTIDE SEQUENCE</scope>
    <source>
        <strain evidence="1">Derf</strain>
        <tissue evidence="1">Whole organism</tissue>
    </source>
</reference>
<evidence type="ECO:0000313" key="2">
    <source>
        <dbReference type="Proteomes" id="UP000790347"/>
    </source>
</evidence>
<dbReference type="EMBL" id="ASGP02000003">
    <property type="protein sequence ID" value="KAH9516608.1"/>
    <property type="molecule type" value="Genomic_DNA"/>
</dbReference>
<name>A0A922I145_DERFA</name>
<proteinExistence type="predicted"/>
<comment type="caution">
    <text evidence="1">The sequence shown here is derived from an EMBL/GenBank/DDBJ whole genome shotgun (WGS) entry which is preliminary data.</text>
</comment>